<accession>A0AA34RE03</accession>
<dbReference type="EMBL" id="CP002608">
    <property type="protein sequence ID" value="AEB41971.1"/>
    <property type="molecule type" value="Genomic_DNA"/>
</dbReference>
<proteinExistence type="predicted"/>
<protein>
    <submittedName>
        <fullName evidence="2">Uncharacterized protein</fullName>
    </submittedName>
</protein>
<gene>
    <name evidence="2" type="ordered locus">G5S_1055</name>
</gene>
<evidence type="ECO:0000256" key="1">
    <source>
        <dbReference type="SAM" id="Phobius"/>
    </source>
</evidence>
<evidence type="ECO:0000313" key="3">
    <source>
        <dbReference type="Proteomes" id="UP000008305"/>
    </source>
</evidence>
<name>A0AA34RE03_CHLPE</name>
<keyword evidence="3" id="KW-1185">Reference proteome</keyword>
<keyword evidence="1" id="KW-0472">Membrane</keyword>
<dbReference type="Proteomes" id="UP000008305">
    <property type="component" value="Chromosome"/>
</dbReference>
<feature type="transmembrane region" description="Helical" evidence="1">
    <location>
        <begin position="29"/>
        <end position="50"/>
    </location>
</feature>
<evidence type="ECO:0000313" key="2">
    <source>
        <dbReference type="EMBL" id="AEB41971.1"/>
    </source>
</evidence>
<reference evidence="2 3" key="1">
    <citation type="journal article" date="2011" name="J. Bacteriol.">
        <title>Genome sequence of the obligate intracellular animal pathogen Chlamydia pecorum E58.</title>
        <authorList>
            <person name="Mojica S."/>
            <person name="Huot Creasy H."/>
            <person name="Daugherty S."/>
            <person name="Read T.D."/>
            <person name="Kim T."/>
            <person name="Kaltenboeck B."/>
            <person name="Bavoil P."/>
            <person name="Myers G.S."/>
        </authorList>
    </citation>
    <scope>NUCLEOTIDE SEQUENCE [LARGE SCALE GENOMIC DNA]</scope>
    <source>
        <strain evidence="2 3">E58</strain>
    </source>
</reference>
<dbReference type="AlphaFoldDB" id="A0AA34RE03"/>
<keyword evidence="1" id="KW-0812">Transmembrane</keyword>
<organism evidence="2 3">
    <name type="scientific">Chlamydia pecorum (strain ATCC VR-628 / DSM 29919 / E58)</name>
    <name type="common">Chlamydophila pecorum</name>
    <dbReference type="NCBI Taxonomy" id="331635"/>
    <lineage>
        <taxon>Bacteria</taxon>
        <taxon>Pseudomonadati</taxon>
        <taxon>Chlamydiota</taxon>
        <taxon>Chlamydiia</taxon>
        <taxon>Chlamydiales</taxon>
        <taxon>Chlamydiaceae</taxon>
        <taxon>Chlamydia/Chlamydophila group</taxon>
        <taxon>Chlamydia</taxon>
    </lineage>
</organism>
<keyword evidence="1" id="KW-1133">Transmembrane helix</keyword>
<dbReference type="RefSeq" id="WP_013713049.1">
    <property type="nucleotide sequence ID" value="NC_015408.1"/>
</dbReference>
<dbReference type="KEGG" id="cpm:G5S_1055"/>
<sequence length="182" mass="20845">MQDPHQSMVNVMPQSGSSSRLHSLLLFLRYYYCRALLTFILLPFIGVLCLSGCSEPMLSSFTEFVDNEYTAAAQLGIESAGMHEIFGQQVVVTWSLPHRMHKSLPLTLQLWVYHGCGRVEKLTYDISQLSGYRVYCIKDDEYEENQGIVSYRVALLNGDKEIISRRHHLWMDVISVDEFSDA</sequence>